<evidence type="ECO:0008006" key="3">
    <source>
        <dbReference type="Google" id="ProtNLM"/>
    </source>
</evidence>
<proteinExistence type="predicted"/>
<sequence>MMHRSMMMIASQWKSFLSSTGACNKTIHCSLCENYTGIRTNVGSWSSQFCSLKSTGLPYEAEALMRVILVHYRCGSYD</sequence>
<reference evidence="1" key="2">
    <citation type="journal article" date="2023" name="Int. J. Mol. Sci.">
        <title>De Novo Assembly and Annotation of 11 Diverse Shrub Willow (Salix) Genomes Reveals Novel Gene Organization in Sex-Linked Regions.</title>
        <authorList>
            <person name="Hyden B."/>
            <person name="Feng K."/>
            <person name="Yates T.B."/>
            <person name="Jawdy S."/>
            <person name="Cereghino C."/>
            <person name="Smart L.B."/>
            <person name="Muchero W."/>
        </authorList>
    </citation>
    <scope>NUCLEOTIDE SEQUENCE</scope>
    <source>
        <tissue evidence="1">Shoot tip</tissue>
    </source>
</reference>
<accession>A0ABQ8ZGX7</accession>
<comment type="caution">
    <text evidence="1">The sequence shown here is derived from an EMBL/GenBank/DDBJ whole genome shotgun (WGS) entry which is preliminary data.</text>
</comment>
<evidence type="ECO:0000313" key="2">
    <source>
        <dbReference type="Proteomes" id="UP001141253"/>
    </source>
</evidence>
<evidence type="ECO:0000313" key="1">
    <source>
        <dbReference type="EMBL" id="KAJ6301113.1"/>
    </source>
</evidence>
<dbReference type="Proteomes" id="UP001141253">
    <property type="component" value="Chromosome 16"/>
</dbReference>
<reference evidence="1" key="1">
    <citation type="submission" date="2022-10" db="EMBL/GenBank/DDBJ databases">
        <authorList>
            <person name="Hyden B.L."/>
            <person name="Feng K."/>
            <person name="Yates T."/>
            <person name="Jawdy S."/>
            <person name="Smart L.B."/>
            <person name="Muchero W."/>
        </authorList>
    </citation>
    <scope>NUCLEOTIDE SEQUENCE</scope>
    <source>
        <tissue evidence="1">Shoot tip</tissue>
    </source>
</reference>
<gene>
    <name evidence="1" type="ORF">OIU77_015424</name>
</gene>
<name>A0ABQ8ZGX7_9ROSI</name>
<organism evidence="1 2">
    <name type="scientific">Salix suchowensis</name>
    <dbReference type="NCBI Taxonomy" id="1278906"/>
    <lineage>
        <taxon>Eukaryota</taxon>
        <taxon>Viridiplantae</taxon>
        <taxon>Streptophyta</taxon>
        <taxon>Embryophyta</taxon>
        <taxon>Tracheophyta</taxon>
        <taxon>Spermatophyta</taxon>
        <taxon>Magnoliopsida</taxon>
        <taxon>eudicotyledons</taxon>
        <taxon>Gunneridae</taxon>
        <taxon>Pentapetalae</taxon>
        <taxon>rosids</taxon>
        <taxon>fabids</taxon>
        <taxon>Malpighiales</taxon>
        <taxon>Salicaceae</taxon>
        <taxon>Saliceae</taxon>
        <taxon>Salix</taxon>
    </lineage>
</organism>
<keyword evidence="2" id="KW-1185">Reference proteome</keyword>
<dbReference type="EMBL" id="JAPFFI010000027">
    <property type="protein sequence ID" value="KAJ6301113.1"/>
    <property type="molecule type" value="Genomic_DNA"/>
</dbReference>
<protein>
    <recommendedName>
        <fullName evidence="3">Secreted protein</fullName>
    </recommendedName>
</protein>